<feature type="chain" id="PRO_5042828832" description="Accessory gland protein" evidence="1">
    <location>
        <begin position="22"/>
        <end position="119"/>
    </location>
</feature>
<evidence type="ECO:0008006" key="4">
    <source>
        <dbReference type="Google" id="ProtNLM"/>
    </source>
</evidence>
<proteinExistence type="predicted"/>
<dbReference type="AlphaFoldDB" id="A0AAN9VM39"/>
<name>A0AAN9VM39_9ORTH</name>
<comment type="caution">
    <text evidence="2">The sequence shown here is derived from an EMBL/GenBank/DDBJ whole genome shotgun (WGS) entry which is preliminary data.</text>
</comment>
<sequence length="119" mass="12315">MCTRVQRLLLILSGVAALAAARPAEVSAADVQPEAAAPADATKAVEAAVAAAGAGADVEAARSKRGILFSTHGYPGLVYPSLGYPYPGYFDLRYPSLAYPGYPALTTYPTFSGYPVLYG</sequence>
<dbReference type="Proteomes" id="UP001378592">
    <property type="component" value="Unassembled WGS sequence"/>
</dbReference>
<evidence type="ECO:0000313" key="3">
    <source>
        <dbReference type="Proteomes" id="UP001378592"/>
    </source>
</evidence>
<keyword evidence="1" id="KW-0732">Signal</keyword>
<dbReference type="EMBL" id="JAZDUA010000181">
    <property type="protein sequence ID" value="KAK7865286.1"/>
    <property type="molecule type" value="Genomic_DNA"/>
</dbReference>
<accession>A0AAN9VM39</accession>
<feature type="signal peptide" evidence="1">
    <location>
        <begin position="1"/>
        <end position="21"/>
    </location>
</feature>
<organism evidence="2 3">
    <name type="scientific">Gryllus longicercus</name>
    <dbReference type="NCBI Taxonomy" id="2509291"/>
    <lineage>
        <taxon>Eukaryota</taxon>
        <taxon>Metazoa</taxon>
        <taxon>Ecdysozoa</taxon>
        <taxon>Arthropoda</taxon>
        <taxon>Hexapoda</taxon>
        <taxon>Insecta</taxon>
        <taxon>Pterygota</taxon>
        <taxon>Neoptera</taxon>
        <taxon>Polyneoptera</taxon>
        <taxon>Orthoptera</taxon>
        <taxon>Ensifera</taxon>
        <taxon>Gryllidea</taxon>
        <taxon>Grylloidea</taxon>
        <taxon>Gryllidae</taxon>
        <taxon>Gryllinae</taxon>
        <taxon>Gryllus</taxon>
    </lineage>
</organism>
<keyword evidence="3" id="KW-1185">Reference proteome</keyword>
<gene>
    <name evidence="2" type="ORF">R5R35_012582</name>
</gene>
<protein>
    <recommendedName>
        <fullName evidence="4">Accessory gland protein</fullName>
    </recommendedName>
</protein>
<reference evidence="2 3" key="1">
    <citation type="submission" date="2024-03" db="EMBL/GenBank/DDBJ databases">
        <title>The genome assembly and annotation of the cricket Gryllus longicercus Weissman &amp; Gray.</title>
        <authorList>
            <person name="Szrajer S."/>
            <person name="Gray D."/>
            <person name="Ylla G."/>
        </authorList>
    </citation>
    <scope>NUCLEOTIDE SEQUENCE [LARGE SCALE GENOMIC DNA]</scope>
    <source>
        <strain evidence="2">DAG 2021-001</strain>
        <tissue evidence="2">Whole body minus gut</tissue>
    </source>
</reference>
<evidence type="ECO:0000313" key="2">
    <source>
        <dbReference type="EMBL" id="KAK7865286.1"/>
    </source>
</evidence>
<evidence type="ECO:0000256" key="1">
    <source>
        <dbReference type="SAM" id="SignalP"/>
    </source>
</evidence>